<dbReference type="STRING" id="6238.A8XZU6"/>
<dbReference type="GeneID" id="8591006"/>
<evidence type="ECO:0000256" key="1">
    <source>
        <dbReference type="SAM" id="MobiDB-lite"/>
    </source>
</evidence>
<reference evidence="2 3" key="2">
    <citation type="journal article" date="2011" name="PLoS Genet.">
        <title>Caenorhabditis briggsae recombinant inbred line genotypes reveal inter-strain incompatibility and the evolution of recombination.</title>
        <authorList>
            <person name="Ross J.A."/>
            <person name="Koboldt D.C."/>
            <person name="Staisch J.E."/>
            <person name="Chamberlin H.M."/>
            <person name="Gupta B.P."/>
            <person name="Miller R.D."/>
            <person name="Baird S.E."/>
            <person name="Haag E.S."/>
        </authorList>
    </citation>
    <scope>NUCLEOTIDE SEQUENCE [LARGE SCALE GENOMIC DNA]</scope>
    <source>
        <strain evidence="2 3">AF16</strain>
    </source>
</reference>
<dbReference type="CTD" id="8591006"/>
<dbReference type="InParanoid" id="A8XZU6"/>
<reference evidence="2 3" key="1">
    <citation type="journal article" date="2003" name="PLoS Biol.">
        <title>The genome sequence of Caenorhabditis briggsae: a platform for comparative genomics.</title>
        <authorList>
            <person name="Stein L.D."/>
            <person name="Bao Z."/>
            <person name="Blasiar D."/>
            <person name="Blumenthal T."/>
            <person name="Brent M.R."/>
            <person name="Chen N."/>
            <person name="Chinwalla A."/>
            <person name="Clarke L."/>
            <person name="Clee C."/>
            <person name="Coghlan A."/>
            <person name="Coulson A."/>
            <person name="D'Eustachio P."/>
            <person name="Fitch D.H."/>
            <person name="Fulton L.A."/>
            <person name="Fulton R.E."/>
            <person name="Griffiths-Jones S."/>
            <person name="Harris T.W."/>
            <person name="Hillier L.W."/>
            <person name="Kamath R."/>
            <person name="Kuwabara P.E."/>
            <person name="Mardis E.R."/>
            <person name="Marra M.A."/>
            <person name="Miner T.L."/>
            <person name="Minx P."/>
            <person name="Mullikin J.C."/>
            <person name="Plumb R.W."/>
            <person name="Rogers J."/>
            <person name="Schein J.E."/>
            <person name="Sohrmann M."/>
            <person name="Spieth J."/>
            <person name="Stajich J.E."/>
            <person name="Wei C."/>
            <person name="Willey D."/>
            <person name="Wilson R.K."/>
            <person name="Durbin R."/>
            <person name="Waterston R.H."/>
        </authorList>
    </citation>
    <scope>NUCLEOTIDE SEQUENCE [LARGE SCALE GENOMIC DNA]</scope>
    <source>
        <strain evidence="2 3">AF16</strain>
    </source>
</reference>
<dbReference type="WormBase" id="CBG21325">
    <property type="protein sequence ID" value="CBP11781"/>
    <property type="gene ID" value="WBGene00040134"/>
</dbReference>
<evidence type="ECO:0000313" key="4">
    <source>
        <dbReference type="WormBase" id="CBG21325"/>
    </source>
</evidence>
<organism evidence="2 3">
    <name type="scientific">Caenorhabditis briggsae</name>
    <dbReference type="NCBI Taxonomy" id="6238"/>
    <lineage>
        <taxon>Eukaryota</taxon>
        <taxon>Metazoa</taxon>
        <taxon>Ecdysozoa</taxon>
        <taxon>Nematoda</taxon>
        <taxon>Chromadorea</taxon>
        <taxon>Rhabditida</taxon>
        <taxon>Rhabditina</taxon>
        <taxon>Rhabditomorpha</taxon>
        <taxon>Rhabditoidea</taxon>
        <taxon>Rhabditidae</taxon>
        <taxon>Peloderinae</taxon>
        <taxon>Caenorhabditis</taxon>
    </lineage>
</organism>
<accession>A8XZU6</accession>
<dbReference type="KEGG" id="cbr:CBG_21325"/>
<keyword evidence="3" id="KW-1185">Reference proteome</keyword>
<dbReference type="AlphaFoldDB" id="A8XZU6"/>
<dbReference type="Proteomes" id="UP000008549">
    <property type="component" value="Unassembled WGS sequence"/>
</dbReference>
<dbReference type="EMBL" id="HE600993">
    <property type="protein sequence ID" value="CAP38163.2"/>
    <property type="molecule type" value="Genomic_DNA"/>
</dbReference>
<name>A8XZU6_CAEBR</name>
<dbReference type="SUPFAM" id="SSF55856">
    <property type="entry name" value="Cytochrome b5-like heme/steroid binding domain"/>
    <property type="match status" value="1"/>
</dbReference>
<dbReference type="FunCoup" id="A8XZU6">
    <property type="interactions" value="1292"/>
</dbReference>
<dbReference type="OMA" id="PICARKY"/>
<dbReference type="RefSeq" id="XP_002648993.2">
    <property type="nucleotide sequence ID" value="XM_002648947.2"/>
</dbReference>
<dbReference type="eggNOG" id="ENOG502TI3X">
    <property type="taxonomic scope" value="Eukaryota"/>
</dbReference>
<sequence>MEKWDEIEENPGRVINSSENPDANSKRCGGARLLAVSKGPKFLSPPKMQIGEYEPTPIDVTLFVIMLVALKRIVKWILAPKIAKPTKYQVPALETKDRTMEEVRRLRDEENRCLVVVHDKIYDFSTSQDLYDKNRDVFEGKACGDEWVAICARKFPHVGNVLKH</sequence>
<proteinExistence type="predicted"/>
<gene>
    <name evidence="2 4" type="ORF">CBG21325</name>
    <name evidence="2" type="ORF">CBG_21325</name>
</gene>
<evidence type="ECO:0000313" key="3">
    <source>
        <dbReference type="Proteomes" id="UP000008549"/>
    </source>
</evidence>
<protein>
    <submittedName>
        <fullName evidence="2">Protein CBG21325</fullName>
    </submittedName>
</protein>
<evidence type="ECO:0000313" key="2">
    <source>
        <dbReference type="EMBL" id="CAP38163.2"/>
    </source>
</evidence>
<dbReference type="HOGENOM" id="CLU_137540_0_0_1"/>
<feature type="region of interest" description="Disordered" evidence="1">
    <location>
        <begin position="1"/>
        <end position="27"/>
    </location>
</feature>
<dbReference type="InterPro" id="IPR036400">
    <property type="entry name" value="Cyt_B5-like_heme/steroid_sf"/>
</dbReference>